<feature type="compositionally biased region" description="Basic and acidic residues" evidence="1">
    <location>
        <begin position="40"/>
        <end position="54"/>
    </location>
</feature>
<gene>
    <name evidence="2" type="ORF">JL2886_01011</name>
</gene>
<evidence type="ECO:0000256" key="1">
    <source>
        <dbReference type="SAM" id="MobiDB-lite"/>
    </source>
</evidence>
<dbReference type="AlphaFoldDB" id="A0A1B0ZP27"/>
<dbReference type="RefSeq" id="WP_065270989.1">
    <property type="nucleotide sequence ID" value="NZ_CP015124.1"/>
</dbReference>
<keyword evidence="3" id="KW-1185">Reference proteome</keyword>
<evidence type="ECO:0000313" key="2">
    <source>
        <dbReference type="EMBL" id="ANP35933.1"/>
    </source>
</evidence>
<proteinExistence type="predicted"/>
<dbReference type="Proteomes" id="UP000092565">
    <property type="component" value="Chromosome"/>
</dbReference>
<name>A0A1B0ZP27_9RHOB</name>
<feature type="region of interest" description="Disordered" evidence="1">
    <location>
        <begin position="32"/>
        <end position="56"/>
    </location>
</feature>
<dbReference type="OrthoDB" id="7692524at2"/>
<dbReference type="EMBL" id="CP015124">
    <property type="protein sequence ID" value="ANP35933.1"/>
    <property type="molecule type" value="Genomic_DNA"/>
</dbReference>
<accession>A0A1B0ZP27</accession>
<sequence>MIDGKNDEVQARRVLQQELAVLFSHAVHSPKTIPDFTKAGAEHSGKTKRDKKSDAQAVEQLRASLMSLHFHNQRGA</sequence>
<protein>
    <submittedName>
        <fullName evidence="2">Uncharacterized protein</fullName>
    </submittedName>
</protein>
<evidence type="ECO:0000313" key="3">
    <source>
        <dbReference type="Proteomes" id="UP000092565"/>
    </source>
</evidence>
<organism evidence="2 3">
    <name type="scientific">Phaeobacter gallaeciensis</name>
    <dbReference type="NCBI Taxonomy" id="60890"/>
    <lineage>
        <taxon>Bacteria</taxon>
        <taxon>Pseudomonadati</taxon>
        <taxon>Pseudomonadota</taxon>
        <taxon>Alphaproteobacteria</taxon>
        <taxon>Rhodobacterales</taxon>
        <taxon>Roseobacteraceae</taxon>
        <taxon>Phaeobacter</taxon>
    </lineage>
</organism>
<reference evidence="2 3" key="1">
    <citation type="submission" date="2016-04" db="EMBL/GenBank/DDBJ databases">
        <authorList>
            <person name="Evans L.H."/>
            <person name="Alamgir A."/>
            <person name="Owens N."/>
            <person name="Weber N.D."/>
            <person name="Virtaneva K."/>
            <person name="Barbian K."/>
            <person name="Babar A."/>
            <person name="Rosenke K."/>
        </authorList>
    </citation>
    <scope>NUCLEOTIDE SEQUENCE [LARGE SCALE GENOMIC DNA]</scope>
    <source>
        <strain evidence="2 3">JL2886</strain>
    </source>
</reference>